<evidence type="ECO:0000313" key="1">
    <source>
        <dbReference type="EMBL" id="EFA43886.1"/>
    </source>
</evidence>
<evidence type="ECO:0000313" key="2">
    <source>
        <dbReference type="Proteomes" id="UP000003160"/>
    </source>
</evidence>
<proteinExistence type="predicted"/>
<accession>D1PXR2</accession>
<dbReference type="EMBL" id="ACKS01000071">
    <property type="protein sequence ID" value="EFA43886.1"/>
    <property type="molecule type" value="Genomic_DNA"/>
</dbReference>
<protein>
    <submittedName>
        <fullName evidence="1">Uncharacterized protein</fullName>
    </submittedName>
</protein>
<comment type="caution">
    <text evidence="1">The sequence shown here is derived from an EMBL/GenBank/DDBJ whole genome shotgun (WGS) entry which is preliminary data.</text>
</comment>
<sequence length="47" mass="5760">MPHHKITKNNRKEIFYLQLFENDGDFRNHQQYAHTNVRTFGDNRNLT</sequence>
<name>D1PXR2_9BACT</name>
<keyword evidence="2" id="KW-1185">Reference proteome</keyword>
<dbReference type="AlphaFoldDB" id="D1PXR2"/>
<organism evidence="1 2">
    <name type="scientific">Hallella bergensis DSM 17361</name>
    <dbReference type="NCBI Taxonomy" id="585502"/>
    <lineage>
        <taxon>Bacteria</taxon>
        <taxon>Pseudomonadati</taxon>
        <taxon>Bacteroidota</taxon>
        <taxon>Bacteroidia</taxon>
        <taxon>Bacteroidales</taxon>
        <taxon>Prevotellaceae</taxon>
        <taxon>Hallella</taxon>
    </lineage>
</organism>
<gene>
    <name evidence="1" type="ORF">HMPREF0645_1747</name>
</gene>
<dbReference type="HOGENOM" id="CLU_3171534_0_0_10"/>
<reference evidence="1 2" key="1">
    <citation type="submission" date="2009-10" db="EMBL/GenBank/DDBJ databases">
        <authorList>
            <person name="Qin X."/>
            <person name="Bachman B."/>
            <person name="Battles P."/>
            <person name="Bell A."/>
            <person name="Bess C."/>
            <person name="Bickham C."/>
            <person name="Chaboub L."/>
            <person name="Chen D."/>
            <person name="Coyle M."/>
            <person name="Deiros D.R."/>
            <person name="Dinh H."/>
            <person name="Forbes L."/>
            <person name="Fowler G."/>
            <person name="Francisco L."/>
            <person name="Fu Q."/>
            <person name="Gubbala S."/>
            <person name="Hale W."/>
            <person name="Han Y."/>
            <person name="Hemphill L."/>
            <person name="Highlander S.K."/>
            <person name="Hirani K."/>
            <person name="Hogues M."/>
            <person name="Jackson L."/>
            <person name="Jakkamsetti A."/>
            <person name="Javaid M."/>
            <person name="Jiang H."/>
            <person name="Korchina V."/>
            <person name="Kovar C."/>
            <person name="Lara F."/>
            <person name="Lee S."/>
            <person name="Mata R."/>
            <person name="Mathew T."/>
            <person name="Moen C."/>
            <person name="Morales K."/>
            <person name="Munidasa M."/>
            <person name="Nazareth L."/>
            <person name="Ngo R."/>
            <person name="Nguyen L."/>
            <person name="Okwuonu G."/>
            <person name="Ongeri F."/>
            <person name="Patil S."/>
            <person name="Petrosino J."/>
            <person name="Pham C."/>
            <person name="Pham P."/>
            <person name="Pu L.-L."/>
            <person name="Puazo M."/>
            <person name="Raj R."/>
            <person name="Reid J."/>
            <person name="Rouhana J."/>
            <person name="Saada N."/>
            <person name="Shang Y."/>
            <person name="Simmons D."/>
            <person name="Thornton R."/>
            <person name="Warren J."/>
            <person name="Weissenberger G."/>
            <person name="Zhang J."/>
            <person name="Zhang L."/>
            <person name="Zhou C."/>
            <person name="Zhu D."/>
            <person name="Muzny D."/>
            <person name="Worley K."/>
            <person name="Gibbs R."/>
        </authorList>
    </citation>
    <scope>NUCLEOTIDE SEQUENCE [LARGE SCALE GENOMIC DNA]</scope>
    <source>
        <strain evidence="1 2">DSM 17361</strain>
    </source>
</reference>
<dbReference type="Proteomes" id="UP000003160">
    <property type="component" value="Unassembled WGS sequence"/>
</dbReference>